<protein>
    <submittedName>
        <fullName evidence="2">Uncharacterized protein</fullName>
    </submittedName>
</protein>
<keyword evidence="1" id="KW-0472">Membrane</keyword>
<dbReference type="OMA" id="AYACFRY"/>
<keyword evidence="1" id="KW-0812">Transmembrane</keyword>
<feature type="transmembrane region" description="Helical" evidence="1">
    <location>
        <begin position="110"/>
        <end position="130"/>
    </location>
</feature>
<evidence type="ECO:0000313" key="3">
    <source>
        <dbReference type="Proteomes" id="UP000219338"/>
    </source>
</evidence>
<proteinExistence type="predicted"/>
<evidence type="ECO:0000313" key="2">
    <source>
        <dbReference type="EMBL" id="SJL10125.1"/>
    </source>
</evidence>
<sequence length="198" mass="22624">MNKLKRPLPNSPTKVPFSSAVQVIGTSVSTKYSLDHNGTIPVPPDDVTPRSRVEQYWAARALTAEALLSARTEHHRELRTLSFGEELKRSRERNALMKANEDKISRMEKLTWALLSVIVFLAILIVWMSHVNQHRTQRPQRWLLPSHFTIPILSPFTSVVEKEVSVIGSKTVVFAIAIVACLAYFVYRHWLASRLRKE</sequence>
<keyword evidence="1" id="KW-1133">Transmembrane helix</keyword>
<organism evidence="2 3">
    <name type="scientific">Armillaria ostoyae</name>
    <name type="common">Armillaria root rot fungus</name>
    <dbReference type="NCBI Taxonomy" id="47428"/>
    <lineage>
        <taxon>Eukaryota</taxon>
        <taxon>Fungi</taxon>
        <taxon>Dikarya</taxon>
        <taxon>Basidiomycota</taxon>
        <taxon>Agaricomycotina</taxon>
        <taxon>Agaricomycetes</taxon>
        <taxon>Agaricomycetidae</taxon>
        <taxon>Agaricales</taxon>
        <taxon>Marasmiineae</taxon>
        <taxon>Physalacriaceae</taxon>
        <taxon>Armillaria</taxon>
    </lineage>
</organism>
<keyword evidence="3" id="KW-1185">Reference proteome</keyword>
<evidence type="ECO:0000256" key="1">
    <source>
        <dbReference type="SAM" id="Phobius"/>
    </source>
</evidence>
<accession>A0A284RN32</accession>
<dbReference type="Proteomes" id="UP000219338">
    <property type="component" value="Unassembled WGS sequence"/>
</dbReference>
<name>A0A284RN32_ARMOS</name>
<gene>
    <name evidence="2" type="ORF">ARMOST_13509</name>
</gene>
<dbReference type="OrthoDB" id="3265172at2759"/>
<dbReference type="AlphaFoldDB" id="A0A284RN32"/>
<feature type="transmembrane region" description="Helical" evidence="1">
    <location>
        <begin position="166"/>
        <end position="187"/>
    </location>
</feature>
<dbReference type="EMBL" id="FUEG01000011">
    <property type="protein sequence ID" value="SJL10125.1"/>
    <property type="molecule type" value="Genomic_DNA"/>
</dbReference>
<dbReference type="STRING" id="47428.A0A284RN32"/>
<reference evidence="3" key="1">
    <citation type="journal article" date="2017" name="Nat. Ecol. Evol.">
        <title>Genome expansion and lineage-specific genetic innovations in the forest pathogenic fungi Armillaria.</title>
        <authorList>
            <person name="Sipos G."/>
            <person name="Prasanna A.N."/>
            <person name="Walter M.C."/>
            <person name="O'Connor E."/>
            <person name="Balint B."/>
            <person name="Krizsan K."/>
            <person name="Kiss B."/>
            <person name="Hess J."/>
            <person name="Varga T."/>
            <person name="Slot J."/>
            <person name="Riley R."/>
            <person name="Boka B."/>
            <person name="Rigling D."/>
            <person name="Barry K."/>
            <person name="Lee J."/>
            <person name="Mihaltcheva S."/>
            <person name="LaButti K."/>
            <person name="Lipzen A."/>
            <person name="Waldron R."/>
            <person name="Moloney N.M."/>
            <person name="Sperisen C."/>
            <person name="Kredics L."/>
            <person name="Vagvoelgyi C."/>
            <person name="Patrignani A."/>
            <person name="Fitzpatrick D."/>
            <person name="Nagy I."/>
            <person name="Doyle S."/>
            <person name="Anderson J.B."/>
            <person name="Grigoriev I.V."/>
            <person name="Gueldener U."/>
            <person name="Muensterkoetter M."/>
            <person name="Nagy L.G."/>
        </authorList>
    </citation>
    <scope>NUCLEOTIDE SEQUENCE [LARGE SCALE GENOMIC DNA]</scope>
    <source>
        <strain evidence="3">C18/9</strain>
    </source>
</reference>